<dbReference type="InParanoid" id="A0A0D0DVU3"/>
<dbReference type="EMBL" id="KN825559">
    <property type="protein sequence ID" value="KIK86020.1"/>
    <property type="molecule type" value="Genomic_DNA"/>
</dbReference>
<accession>A0A0D0DVU3</accession>
<dbReference type="AlphaFoldDB" id="A0A0D0DVU3"/>
<reference evidence="1 2" key="1">
    <citation type="submission" date="2014-04" db="EMBL/GenBank/DDBJ databases">
        <authorList>
            <consortium name="DOE Joint Genome Institute"/>
            <person name="Kuo A."/>
            <person name="Kohler A."/>
            <person name="Jargeat P."/>
            <person name="Nagy L.G."/>
            <person name="Floudas D."/>
            <person name="Copeland A."/>
            <person name="Barry K.W."/>
            <person name="Cichocki N."/>
            <person name="Veneault-Fourrey C."/>
            <person name="LaButti K."/>
            <person name="Lindquist E.A."/>
            <person name="Lipzen A."/>
            <person name="Lundell T."/>
            <person name="Morin E."/>
            <person name="Murat C."/>
            <person name="Sun H."/>
            <person name="Tunlid A."/>
            <person name="Henrissat B."/>
            <person name="Grigoriev I.V."/>
            <person name="Hibbett D.S."/>
            <person name="Martin F."/>
            <person name="Nordberg H.P."/>
            <person name="Cantor M.N."/>
            <person name="Hua S.X."/>
        </authorList>
    </citation>
    <scope>NUCLEOTIDE SEQUENCE [LARGE SCALE GENOMIC DNA]</scope>
    <source>
        <strain evidence="1 2">Ve08.2h10</strain>
    </source>
</reference>
<dbReference type="HOGENOM" id="CLU_3051036_0_0_1"/>
<proteinExistence type="predicted"/>
<reference evidence="2" key="2">
    <citation type="submission" date="2015-01" db="EMBL/GenBank/DDBJ databases">
        <title>Evolutionary Origins and Diversification of the Mycorrhizal Mutualists.</title>
        <authorList>
            <consortium name="DOE Joint Genome Institute"/>
            <consortium name="Mycorrhizal Genomics Consortium"/>
            <person name="Kohler A."/>
            <person name="Kuo A."/>
            <person name="Nagy L.G."/>
            <person name="Floudas D."/>
            <person name="Copeland A."/>
            <person name="Barry K.W."/>
            <person name="Cichocki N."/>
            <person name="Veneault-Fourrey C."/>
            <person name="LaButti K."/>
            <person name="Lindquist E.A."/>
            <person name="Lipzen A."/>
            <person name="Lundell T."/>
            <person name="Morin E."/>
            <person name="Murat C."/>
            <person name="Riley R."/>
            <person name="Ohm R."/>
            <person name="Sun H."/>
            <person name="Tunlid A."/>
            <person name="Henrissat B."/>
            <person name="Grigoriev I.V."/>
            <person name="Hibbett D.S."/>
            <person name="Martin F."/>
        </authorList>
    </citation>
    <scope>NUCLEOTIDE SEQUENCE [LARGE SCALE GENOMIC DNA]</scope>
    <source>
        <strain evidence="2">Ve08.2h10</strain>
    </source>
</reference>
<sequence length="54" mass="5988">MQSLLFSYVPKTGRKVRLGGGQKSLLDNLNVSLYSMIDQFMCVVEPWAAFPGHG</sequence>
<evidence type="ECO:0000313" key="1">
    <source>
        <dbReference type="EMBL" id="KIK86020.1"/>
    </source>
</evidence>
<dbReference type="Proteomes" id="UP000054538">
    <property type="component" value="Unassembled WGS sequence"/>
</dbReference>
<gene>
    <name evidence="1" type="ORF">PAXRUDRAFT_831936</name>
</gene>
<name>A0A0D0DVU3_9AGAM</name>
<keyword evidence="2" id="KW-1185">Reference proteome</keyword>
<evidence type="ECO:0000313" key="2">
    <source>
        <dbReference type="Proteomes" id="UP000054538"/>
    </source>
</evidence>
<organism evidence="1 2">
    <name type="scientific">Paxillus rubicundulus Ve08.2h10</name>
    <dbReference type="NCBI Taxonomy" id="930991"/>
    <lineage>
        <taxon>Eukaryota</taxon>
        <taxon>Fungi</taxon>
        <taxon>Dikarya</taxon>
        <taxon>Basidiomycota</taxon>
        <taxon>Agaricomycotina</taxon>
        <taxon>Agaricomycetes</taxon>
        <taxon>Agaricomycetidae</taxon>
        <taxon>Boletales</taxon>
        <taxon>Paxilineae</taxon>
        <taxon>Paxillaceae</taxon>
        <taxon>Paxillus</taxon>
    </lineage>
</organism>
<protein>
    <submittedName>
        <fullName evidence="1">Uncharacterized protein</fullName>
    </submittedName>
</protein>